<dbReference type="EMBL" id="BAABEY010000028">
    <property type="protein sequence ID" value="GAA4442752.1"/>
    <property type="molecule type" value="Genomic_DNA"/>
</dbReference>
<accession>A0ABP8M4T4</accession>
<dbReference type="RefSeq" id="WP_345030654.1">
    <property type="nucleotide sequence ID" value="NZ_BAABEY010000028.1"/>
</dbReference>
<proteinExistence type="predicted"/>
<evidence type="ECO:0008006" key="3">
    <source>
        <dbReference type="Google" id="ProtNLM"/>
    </source>
</evidence>
<name>A0ABP8M4T4_9BACT</name>
<organism evidence="1 2">
    <name type="scientific">Ravibacter arvi</name>
    <dbReference type="NCBI Taxonomy" id="2051041"/>
    <lineage>
        <taxon>Bacteria</taxon>
        <taxon>Pseudomonadati</taxon>
        <taxon>Bacteroidota</taxon>
        <taxon>Cytophagia</taxon>
        <taxon>Cytophagales</taxon>
        <taxon>Spirosomataceae</taxon>
        <taxon>Ravibacter</taxon>
    </lineage>
</organism>
<keyword evidence="2" id="KW-1185">Reference proteome</keyword>
<evidence type="ECO:0000313" key="1">
    <source>
        <dbReference type="EMBL" id="GAA4442752.1"/>
    </source>
</evidence>
<evidence type="ECO:0000313" key="2">
    <source>
        <dbReference type="Proteomes" id="UP001501508"/>
    </source>
</evidence>
<comment type="caution">
    <text evidence="1">The sequence shown here is derived from an EMBL/GenBank/DDBJ whole genome shotgun (WGS) entry which is preliminary data.</text>
</comment>
<sequence>MKATLTTFFSVLALFLTVQYTIAQKLTVKQGDLKALSGETSLNVVYEYSPMGVGKFDREEDYLAKKVADYNEKEAGRGDKWKLSWIADRQERFEPQFEELFNKYAEKIKVGSNPSAAYTMVVKTTFTEPGFNVYVTRKNARIDGEVRIVKTSDPNTPVVVISFVNAPGRTFGGNDYDTGTRIQESYAVLGKNLGKMFSK</sequence>
<gene>
    <name evidence="1" type="ORF">GCM10023091_30090</name>
</gene>
<protein>
    <recommendedName>
        <fullName evidence="3">DUF3313 domain-containing protein</fullName>
    </recommendedName>
</protein>
<dbReference type="Proteomes" id="UP001501508">
    <property type="component" value="Unassembled WGS sequence"/>
</dbReference>
<reference evidence="2" key="1">
    <citation type="journal article" date="2019" name="Int. J. Syst. Evol. Microbiol.">
        <title>The Global Catalogue of Microorganisms (GCM) 10K type strain sequencing project: providing services to taxonomists for standard genome sequencing and annotation.</title>
        <authorList>
            <consortium name="The Broad Institute Genomics Platform"/>
            <consortium name="The Broad Institute Genome Sequencing Center for Infectious Disease"/>
            <person name="Wu L."/>
            <person name="Ma J."/>
        </authorList>
    </citation>
    <scope>NUCLEOTIDE SEQUENCE [LARGE SCALE GENOMIC DNA]</scope>
    <source>
        <strain evidence="2">JCM 31920</strain>
    </source>
</reference>